<dbReference type="Pfam" id="PF03435">
    <property type="entry name" value="Sacchrp_dh_NADP"/>
    <property type="match status" value="1"/>
</dbReference>
<evidence type="ECO:0000313" key="3">
    <source>
        <dbReference type="Proteomes" id="UP000610862"/>
    </source>
</evidence>
<dbReference type="PANTHER" id="PTHR43796:SF2">
    <property type="entry name" value="CARBOXYNORSPERMIDINE SYNTHASE"/>
    <property type="match status" value="1"/>
</dbReference>
<dbReference type="InterPro" id="IPR036291">
    <property type="entry name" value="NAD(P)-bd_dom_sf"/>
</dbReference>
<keyword evidence="3" id="KW-1185">Reference proteome</keyword>
<evidence type="ECO:0000313" key="2">
    <source>
        <dbReference type="EMBL" id="MBC8567803.1"/>
    </source>
</evidence>
<gene>
    <name evidence="2" type="ORF">H8692_03365</name>
</gene>
<dbReference type="Gene3D" id="3.40.50.720">
    <property type="entry name" value="NAD(P)-binding Rossmann-like Domain"/>
    <property type="match status" value="1"/>
</dbReference>
<sequence>MKKVLVLGVGAQGSAAAKRLDLEPNVEEVICADYDMKAVENVVSSIKKGRGVQVDAHDKDSIVAAAQGVDLILNGLPLECTKNVLDAALEVKANYQDYASTINLYDVWRNSEEGKKDNDGLADNVTSEATKEWIDSLKAQYRIYGPKFKEIGKLAIVGTGSAPGLICCATRRAVRELDTCDTIYNIVWEGAIAKRFQPFWWSPITALTDMSEEALAFENGTFVNRPAFGVPEKRQYDYMDEEITFLEHSHDEPLHYGFNADTHFKGCKNAYFKYAGAGMDFAKPLYQAGLLSHEAENYKGNEIVPFDYVLTHIPPAPKYKEEIKEIIDEGLVKDSGCMVIEAYGKKDGADTLVETHVFAPGLVESFERAGITAEMYLTGQGGFFFSKMFVNDKFDQTGLISSDMLTEDQVDTYFDYAAELGITLETKIKENK</sequence>
<comment type="caution">
    <text evidence="2">The sequence shown here is derived from an EMBL/GenBank/DDBJ whole genome shotgun (WGS) entry which is preliminary data.</text>
</comment>
<dbReference type="RefSeq" id="WP_187524989.1">
    <property type="nucleotide sequence ID" value="NZ_JACRTA010000001.1"/>
</dbReference>
<dbReference type="AlphaFoldDB" id="A0A926E7G9"/>
<feature type="domain" description="Saccharopine dehydrogenase NADP binding" evidence="1">
    <location>
        <begin position="4"/>
        <end position="109"/>
    </location>
</feature>
<dbReference type="PANTHER" id="PTHR43796">
    <property type="entry name" value="CARBOXYNORSPERMIDINE SYNTHASE"/>
    <property type="match status" value="1"/>
</dbReference>
<name>A0A926E7G9_9FIRM</name>
<dbReference type="Proteomes" id="UP000610862">
    <property type="component" value="Unassembled WGS sequence"/>
</dbReference>
<protein>
    <submittedName>
        <fullName evidence="2">Saccharopine dehydrogenase NADP-binding domain-containing protein</fullName>
    </submittedName>
</protein>
<dbReference type="InterPro" id="IPR005097">
    <property type="entry name" value="Sacchrp_dh_NADP-bd"/>
</dbReference>
<dbReference type="EMBL" id="JACRTA010000001">
    <property type="protein sequence ID" value="MBC8567803.1"/>
    <property type="molecule type" value="Genomic_DNA"/>
</dbReference>
<organism evidence="2 3">
    <name type="scientific">Lentihominibacter hominis</name>
    <dbReference type="NCBI Taxonomy" id="2763645"/>
    <lineage>
        <taxon>Bacteria</taxon>
        <taxon>Bacillati</taxon>
        <taxon>Bacillota</taxon>
        <taxon>Clostridia</taxon>
        <taxon>Peptostreptococcales</taxon>
        <taxon>Anaerovoracaceae</taxon>
        <taxon>Lentihominibacter</taxon>
    </lineage>
</organism>
<evidence type="ECO:0000259" key="1">
    <source>
        <dbReference type="Pfam" id="PF03435"/>
    </source>
</evidence>
<accession>A0A926E7G9</accession>
<reference evidence="2" key="1">
    <citation type="submission" date="2020-08" db="EMBL/GenBank/DDBJ databases">
        <title>Genome public.</title>
        <authorList>
            <person name="Liu C."/>
            <person name="Sun Q."/>
        </authorList>
    </citation>
    <scope>NUCLEOTIDE SEQUENCE</scope>
    <source>
        <strain evidence="2">NSJ-24</strain>
    </source>
</reference>
<dbReference type="Gene3D" id="3.30.360.10">
    <property type="entry name" value="Dihydrodipicolinate Reductase, domain 2"/>
    <property type="match status" value="1"/>
</dbReference>
<dbReference type="SUPFAM" id="SSF51735">
    <property type="entry name" value="NAD(P)-binding Rossmann-fold domains"/>
    <property type="match status" value="1"/>
</dbReference>
<proteinExistence type="predicted"/>